<protein>
    <submittedName>
        <fullName evidence="3">G_PROTEIN_RECEP_F1_2 domain-containing protein</fullName>
    </submittedName>
</protein>
<sequence length="169" mass="19684">MECLLLCFERKHQSIARISKTHVLPKFFRILVYFAWIVSPFNVYTWFSTLSLPEDEKFDYIMENAPELLQDFIALPNFDIYRKTTSFTLFFTVIILIGILLNVLFVLCSYDIFQLMAGIKLQISPKRYQKHQEAVISIMVQFGTSIICFVPPFFLAIIIIAHIGEAQSK</sequence>
<evidence type="ECO:0000313" key="2">
    <source>
        <dbReference type="Proteomes" id="UP000095282"/>
    </source>
</evidence>
<keyword evidence="2" id="KW-1185">Reference proteome</keyword>
<dbReference type="AlphaFoldDB" id="A0A1I7TTV2"/>
<keyword evidence="1" id="KW-0812">Transmembrane</keyword>
<keyword evidence="1" id="KW-1133">Transmembrane helix</keyword>
<dbReference type="PANTHER" id="PTHR45830">
    <property type="entry name" value="SERPENTINE RECEPTOR, CLASS I"/>
    <property type="match status" value="1"/>
</dbReference>
<accession>A0A1I7TTV2</accession>
<dbReference type="WBParaSite" id="Csp11.Scaffold629.g11723.t1">
    <property type="protein sequence ID" value="Csp11.Scaffold629.g11723.t1"/>
    <property type="gene ID" value="Csp11.Scaffold629.g11723"/>
</dbReference>
<evidence type="ECO:0000313" key="3">
    <source>
        <dbReference type="WBParaSite" id="Csp11.Scaffold629.g11723.t1"/>
    </source>
</evidence>
<feature type="transmembrane region" description="Helical" evidence="1">
    <location>
        <begin position="27"/>
        <end position="47"/>
    </location>
</feature>
<name>A0A1I7TTV2_9PELO</name>
<reference evidence="3" key="1">
    <citation type="submission" date="2016-11" db="UniProtKB">
        <authorList>
            <consortium name="WormBaseParasite"/>
        </authorList>
    </citation>
    <scope>IDENTIFICATION</scope>
</reference>
<keyword evidence="1" id="KW-0472">Membrane</keyword>
<feature type="transmembrane region" description="Helical" evidence="1">
    <location>
        <begin position="87"/>
        <end position="113"/>
    </location>
</feature>
<dbReference type="eggNOG" id="ENOG502TJKS">
    <property type="taxonomic scope" value="Eukaryota"/>
</dbReference>
<dbReference type="InterPro" id="IPR019429">
    <property type="entry name" value="7TM_GPCR_serpentine_rcpt_Sri"/>
</dbReference>
<dbReference type="Pfam" id="PF10327">
    <property type="entry name" value="7TM_GPCR_Sri"/>
    <property type="match status" value="1"/>
</dbReference>
<feature type="transmembrane region" description="Helical" evidence="1">
    <location>
        <begin position="134"/>
        <end position="163"/>
    </location>
</feature>
<dbReference type="Proteomes" id="UP000095282">
    <property type="component" value="Unplaced"/>
</dbReference>
<proteinExistence type="predicted"/>
<organism evidence="2 3">
    <name type="scientific">Caenorhabditis tropicalis</name>
    <dbReference type="NCBI Taxonomy" id="1561998"/>
    <lineage>
        <taxon>Eukaryota</taxon>
        <taxon>Metazoa</taxon>
        <taxon>Ecdysozoa</taxon>
        <taxon>Nematoda</taxon>
        <taxon>Chromadorea</taxon>
        <taxon>Rhabditida</taxon>
        <taxon>Rhabditina</taxon>
        <taxon>Rhabditomorpha</taxon>
        <taxon>Rhabditoidea</taxon>
        <taxon>Rhabditidae</taxon>
        <taxon>Peloderinae</taxon>
        <taxon>Caenorhabditis</taxon>
    </lineage>
</organism>
<dbReference type="PANTHER" id="PTHR45830:SF3">
    <property type="entry name" value="G PROTEIN-COUPLED RECEPTOR-RELATED"/>
    <property type="match status" value="1"/>
</dbReference>
<evidence type="ECO:0000256" key="1">
    <source>
        <dbReference type="SAM" id="Phobius"/>
    </source>
</evidence>